<dbReference type="OrthoDB" id="572467at2"/>
<gene>
    <name evidence="1" type="ORF">SAMN05421783_103142</name>
</gene>
<dbReference type="STRING" id="1058.SAMN05421783_103142"/>
<protein>
    <recommendedName>
        <fullName evidence="3">GTPase</fullName>
    </recommendedName>
</protein>
<dbReference type="Proteomes" id="UP000198816">
    <property type="component" value="Unassembled WGS sequence"/>
</dbReference>
<accession>A0A1H2STV2</accession>
<reference evidence="2" key="1">
    <citation type="submission" date="2016-10" db="EMBL/GenBank/DDBJ databases">
        <authorList>
            <person name="Varghese N."/>
            <person name="Submissions S."/>
        </authorList>
    </citation>
    <scope>NUCLEOTIDE SEQUENCE [LARGE SCALE GENOMIC DNA]</scope>
    <source>
        <strain evidence="2">DSM 217</strain>
    </source>
</reference>
<evidence type="ECO:0000313" key="1">
    <source>
        <dbReference type="EMBL" id="SDW35008.1"/>
    </source>
</evidence>
<evidence type="ECO:0000313" key="2">
    <source>
        <dbReference type="Proteomes" id="UP000198816"/>
    </source>
</evidence>
<proteinExistence type="predicted"/>
<dbReference type="AlphaFoldDB" id="A0A1H2STV2"/>
<name>A0A1H2STV2_THIRO</name>
<dbReference type="EMBL" id="FNNZ01000003">
    <property type="protein sequence ID" value="SDW35008.1"/>
    <property type="molecule type" value="Genomic_DNA"/>
</dbReference>
<organism evidence="1 2">
    <name type="scientific">Thiocapsa roseopersicina</name>
    <dbReference type="NCBI Taxonomy" id="1058"/>
    <lineage>
        <taxon>Bacteria</taxon>
        <taxon>Pseudomonadati</taxon>
        <taxon>Pseudomonadota</taxon>
        <taxon>Gammaproteobacteria</taxon>
        <taxon>Chromatiales</taxon>
        <taxon>Chromatiaceae</taxon>
        <taxon>Thiocapsa</taxon>
    </lineage>
</organism>
<dbReference type="RefSeq" id="WP_093028697.1">
    <property type="nucleotide sequence ID" value="NZ_FNNZ01000003.1"/>
</dbReference>
<keyword evidence="2" id="KW-1185">Reference proteome</keyword>
<sequence>MPERSPVRLLFVYNADSGLFNTMADIGHKLFSPETYTCRLCAITYGLLTEKAEWREFVSSIDAECEFLHRDELHRREPGLATTLPAVFRMTDQGPKICVDALTLNACSSLADLKALILSRCLEESVSG</sequence>
<evidence type="ECO:0008006" key="3">
    <source>
        <dbReference type="Google" id="ProtNLM"/>
    </source>
</evidence>